<gene>
    <name evidence="2" type="ORF">T459_08926</name>
</gene>
<accession>A0A2G2ZXW0</accession>
<dbReference type="AlphaFoldDB" id="A0A2G2ZXW0"/>
<reference evidence="2 3" key="2">
    <citation type="journal article" date="2017" name="Genome Biol.">
        <title>New reference genome sequences of hot pepper reveal the massive evolution of plant disease-resistance genes by retroduplication.</title>
        <authorList>
            <person name="Kim S."/>
            <person name="Park J."/>
            <person name="Yeom S.I."/>
            <person name="Kim Y.M."/>
            <person name="Seo E."/>
            <person name="Kim K.T."/>
            <person name="Kim M.S."/>
            <person name="Lee J.M."/>
            <person name="Cheong K."/>
            <person name="Shin H.S."/>
            <person name="Kim S.B."/>
            <person name="Han K."/>
            <person name="Lee J."/>
            <person name="Park M."/>
            <person name="Lee H.A."/>
            <person name="Lee H.Y."/>
            <person name="Lee Y."/>
            <person name="Oh S."/>
            <person name="Lee J.H."/>
            <person name="Choi E."/>
            <person name="Choi E."/>
            <person name="Lee S.E."/>
            <person name="Jeon J."/>
            <person name="Kim H."/>
            <person name="Choi G."/>
            <person name="Song H."/>
            <person name="Lee J."/>
            <person name="Lee S.C."/>
            <person name="Kwon J.K."/>
            <person name="Lee H.Y."/>
            <person name="Koo N."/>
            <person name="Hong Y."/>
            <person name="Kim R.W."/>
            <person name="Kang W.H."/>
            <person name="Huh J.H."/>
            <person name="Kang B.C."/>
            <person name="Yang T.J."/>
            <person name="Lee Y.H."/>
            <person name="Bennetzen J.L."/>
            <person name="Choi D."/>
        </authorList>
    </citation>
    <scope>NUCLEOTIDE SEQUENCE [LARGE SCALE GENOMIC DNA]</scope>
    <source>
        <strain evidence="3">cv. CM334</strain>
    </source>
</reference>
<organism evidence="2 3">
    <name type="scientific">Capsicum annuum</name>
    <name type="common">Capsicum pepper</name>
    <dbReference type="NCBI Taxonomy" id="4072"/>
    <lineage>
        <taxon>Eukaryota</taxon>
        <taxon>Viridiplantae</taxon>
        <taxon>Streptophyta</taxon>
        <taxon>Embryophyta</taxon>
        <taxon>Tracheophyta</taxon>
        <taxon>Spermatophyta</taxon>
        <taxon>Magnoliopsida</taxon>
        <taxon>eudicotyledons</taxon>
        <taxon>Gunneridae</taxon>
        <taxon>Pentapetalae</taxon>
        <taxon>asterids</taxon>
        <taxon>lamiids</taxon>
        <taxon>Solanales</taxon>
        <taxon>Solanaceae</taxon>
        <taxon>Solanoideae</taxon>
        <taxon>Capsiceae</taxon>
        <taxon>Capsicum</taxon>
    </lineage>
</organism>
<dbReference type="STRING" id="4072.A0A2G2ZXW0"/>
<dbReference type="Pfam" id="PF00923">
    <property type="entry name" value="TAL_FSA"/>
    <property type="match status" value="1"/>
</dbReference>
<dbReference type="Proteomes" id="UP000222542">
    <property type="component" value="Unassembled WGS sequence"/>
</dbReference>
<dbReference type="InterPro" id="IPR013785">
    <property type="entry name" value="Aldolase_TIM"/>
</dbReference>
<dbReference type="InterPro" id="IPR001585">
    <property type="entry name" value="TAL/FSA"/>
</dbReference>
<protein>
    <submittedName>
        <fullName evidence="2">Uncharacterized protein</fullName>
    </submittedName>
</protein>
<dbReference type="SUPFAM" id="SSF51569">
    <property type="entry name" value="Aldolase"/>
    <property type="match status" value="1"/>
</dbReference>
<evidence type="ECO:0000313" key="2">
    <source>
        <dbReference type="EMBL" id="PHT86820.1"/>
    </source>
</evidence>
<proteinExistence type="predicted"/>
<evidence type="ECO:0000313" key="3">
    <source>
        <dbReference type="Proteomes" id="UP000222542"/>
    </source>
</evidence>
<dbReference type="PANTHER" id="PTHR10683">
    <property type="entry name" value="TRANSALDOLASE"/>
    <property type="match status" value="1"/>
</dbReference>
<sequence>MLKAAELWLLQFYQANQVHDLLKTYTVIEVPPERLLFKIPATWQGIEASRILEAEGIQTHLTFVYRYYSGLPYYIVRNGDVVQGIQKVLQQNNKSVAIDVVAMV</sequence>
<comment type="caution">
    <text evidence="2">The sequence shown here is derived from an EMBL/GenBank/DDBJ whole genome shotgun (WGS) entry which is preliminary data.</text>
</comment>
<reference evidence="2 3" key="1">
    <citation type="journal article" date="2014" name="Nat. Genet.">
        <title>Genome sequence of the hot pepper provides insights into the evolution of pungency in Capsicum species.</title>
        <authorList>
            <person name="Kim S."/>
            <person name="Park M."/>
            <person name="Yeom S.I."/>
            <person name="Kim Y.M."/>
            <person name="Lee J.M."/>
            <person name="Lee H.A."/>
            <person name="Seo E."/>
            <person name="Choi J."/>
            <person name="Cheong K."/>
            <person name="Kim K.T."/>
            <person name="Jung K."/>
            <person name="Lee G.W."/>
            <person name="Oh S.K."/>
            <person name="Bae C."/>
            <person name="Kim S.B."/>
            <person name="Lee H.Y."/>
            <person name="Kim S.Y."/>
            <person name="Kim M.S."/>
            <person name="Kang B.C."/>
            <person name="Jo Y.D."/>
            <person name="Yang H.B."/>
            <person name="Jeong H.J."/>
            <person name="Kang W.H."/>
            <person name="Kwon J.K."/>
            <person name="Shin C."/>
            <person name="Lim J.Y."/>
            <person name="Park J.H."/>
            <person name="Huh J.H."/>
            <person name="Kim J.S."/>
            <person name="Kim B.D."/>
            <person name="Cohen O."/>
            <person name="Paran I."/>
            <person name="Suh M.C."/>
            <person name="Lee S.B."/>
            <person name="Kim Y.K."/>
            <person name="Shin Y."/>
            <person name="Noh S.J."/>
            <person name="Park J."/>
            <person name="Seo Y.S."/>
            <person name="Kwon S.Y."/>
            <person name="Kim H.A."/>
            <person name="Park J.M."/>
            <person name="Kim H.J."/>
            <person name="Choi S.B."/>
            <person name="Bosland P.W."/>
            <person name="Reeves G."/>
            <person name="Jo S.H."/>
            <person name="Lee B.W."/>
            <person name="Cho H.T."/>
            <person name="Choi H.S."/>
            <person name="Lee M.S."/>
            <person name="Yu Y."/>
            <person name="Do Choi Y."/>
            <person name="Park B.S."/>
            <person name="van Deynze A."/>
            <person name="Ashrafi H."/>
            <person name="Hill T."/>
            <person name="Kim W.T."/>
            <person name="Pai H.S."/>
            <person name="Ahn H.K."/>
            <person name="Yeam I."/>
            <person name="Giovannoni J.J."/>
            <person name="Rose J.K."/>
            <person name="Sorensen I."/>
            <person name="Lee S.J."/>
            <person name="Kim R.W."/>
            <person name="Choi I.Y."/>
            <person name="Choi B.S."/>
            <person name="Lim J.S."/>
            <person name="Lee Y.H."/>
            <person name="Choi D."/>
        </authorList>
    </citation>
    <scope>NUCLEOTIDE SEQUENCE [LARGE SCALE GENOMIC DNA]</scope>
    <source>
        <strain evidence="3">cv. CM334</strain>
    </source>
</reference>
<dbReference type="GO" id="GO:0005975">
    <property type="term" value="P:carbohydrate metabolic process"/>
    <property type="evidence" value="ECO:0007669"/>
    <property type="project" value="InterPro"/>
</dbReference>
<dbReference type="Gramene" id="PHT86820">
    <property type="protein sequence ID" value="PHT86820"/>
    <property type="gene ID" value="T459_08926"/>
</dbReference>
<name>A0A2G2ZXW0_CAPAN</name>
<keyword evidence="3" id="KW-1185">Reference proteome</keyword>
<evidence type="ECO:0000256" key="1">
    <source>
        <dbReference type="ARBA" id="ARBA00023270"/>
    </source>
</evidence>
<dbReference type="Gene3D" id="3.20.20.70">
    <property type="entry name" value="Aldolase class I"/>
    <property type="match status" value="1"/>
</dbReference>
<dbReference type="PANTHER" id="PTHR10683:SF18">
    <property type="entry name" value="TRANSALDOLASE"/>
    <property type="match status" value="1"/>
</dbReference>
<keyword evidence="1" id="KW-0704">Schiff base</keyword>
<dbReference type="EMBL" id="AYRZ02000003">
    <property type="protein sequence ID" value="PHT86820.1"/>
    <property type="molecule type" value="Genomic_DNA"/>
</dbReference>